<dbReference type="AlphaFoldDB" id="A0AAV9HGH8"/>
<feature type="region of interest" description="Disordered" evidence="1">
    <location>
        <begin position="310"/>
        <end position="354"/>
    </location>
</feature>
<keyword evidence="3" id="KW-1185">Reference proteome</keyword>
<comment type="caution">
    <text evidence="2">The sequence shown here is derived from an EMBL/GenBank/DDBJ whole genome shotgun (WGS) entry which is preliminary data.</text>
</comment>
<dbReference type="Proteomes" id="UP001321749">
    <property type="component" value="Unassembled WGS sequence"/>
</dbReference>
<feature type="compositionally biased region" description="Polar residues" evidence="1">
    <location>
        <begin position="673"/>
        <end position="716"/>
    </location>
</feature>
<feature type="compositionally biased region" description="Polar residues" evidence="1">
    <location>
        <begin position="545"/>
        <end position="560"/>
    </location>
</feature>
<feature type="compositionally biased region" description="Polar residues" evidence="1">
    <location>
        <begin position="726"/>
        <end position="739"/>
    </location>
</feature>
<proteinExistence type="predicted"/>
<reference evidence="2" key="2">
    <citation type="submission" date="2023-06" db="EMBL/GenBank/DDBJ databases">
        <authorList>
            <consortium name="Lawrence Berkeley National Laboratory"/>
            <person name="Mondo S.J."/>
            <person name="Hensen N."/>
            <person name="Bonometti L."/>
            <person name="Westerberg I."/>
            <person name="Brannstrom I.O."/>
            <person name="Guillou S."/>
            <person name="Cros-Aarteil S."/>
            <person name="Calhoun S."/>
            <person name="Haridas S."/>
            <person name="Kuo A."/>
            <person name="Pangilinan J."/>
            <person name="Riley R."/>
            <person name="Labutti K."/>
            <person name="Andreopoulos B."/>
            <person name="Lipzen A."/>
            <person name="Chen C."/>
            <person name="Yanf M."/>
            <person name="Daum C."/>
            <person name="Ng V."/>
            <person name="Clum A."/>
            <person name="Steindorff A."/>
            <person name="Ohm R."/>
            <person name="Martin F."/>
            <person name="Silar P."/>
            <person name="Natvig D."/>
            <person name="Lalanne C."/>
            <person name="Gautier V."/>
            <person name="Ament-Velasquez S.L."/>
            <person name="Kruys A."/>
            <person name="Hutchinson M.I."/>
            <person name="Powell A.J."/>
            <person name="Barry K."/>
            <person name="Miller A.N."/>
            <person name="Grigoriev I.V."/>
            <person name="Debuchy R."/>
            <person name="Gladieux P."/>
            <person name="Thoren M.H."/>
            <person name="Johannesson H."/>
        </authorList>
    </citation>
    <scope>NUCLEOTIDE SEQUENCE</scope>
    <source>
        <strain evidence="2">PSN324</strain>
    </source>
</reference>
<feature type="compositionally biased region" description="Low complexity" evidence="1">
    <location>
        <begin position="463"/>
        <end position="483"/>
    </location>
</feature>
<feature type="region of interest" description="Disordered" evidence="1">
    <location>
        <begin position="18"/>
        <end position="56"/>
    </location>
</feature>
<protein>
    <submittedName>
        <fullName evidence="2">Uncharacterized protein</fullName>
    </submittedName>
</protein>
<feature type="compositionally biased region" description="Low complexity" evidence="1">
    <location>
        <begin position="164"/>
        <end position="181"/>
    </location>
</feature>
<evidence type="ECO:0000313" key="2">
    <source>
        <dbReference type="EMBL" id="KAK4458900.1"/>
    </source>
</evidence>
<feature type="compositionally biased region" description="Basic residues" evidence="1">
    <location>
        <begin position="310"/>
        <end position="324"/>
    </location>
</feature>
<accession>A0AAV9HGH8</accession>
<feature type="compositionally biased region" description="Low complexity" evidence="1">
    <location>
        <begin position="788"/>
        <end position="832"/>
    </location>
</feature>
<feature type="compositionally biased region" description="Low complexity" evidence="1">
    <location>
        <begin position="529"/>
        <end position="544"/>
    </location>
</feature>
<feature type="compositionally biased region" description="Low complexity" evidence="1">
    <location>
        <begin position="30"/>
        <end position="49"/>
    </location>
</feature>
<feature type="compositionally biased region" description="Polar residues" evidence="1">
    <location>
        <begin position="833"/>
        <end position="886"/>
    </location>
</feature>
<feature type="region of interest" description="Disordered" evidence="1">
    <location>
        <begin position="382"/>
        <end position="560"/>
    </location>
</feature>
<feature type="region of interest" description="Disordered" evidence="1">
    <location>
        <begin position="782"/>
        <end position="1062"/>
    </location>
</feature>
<name>A0AAV9HGH8_9PEZI</name>
<feature type="compositionally biased region" description="Polar residues" evidence="1">
    <location>
        <begin position="489"/>
        <end position="502"/>
    </location>
</feature>
<feature type="region of interest" description="Disordered" evidence="1">
    <location>
        <begin position="68"/>
        <end position="102"/>
    </location>
</feature>
<gene>
    <name evidence="2" type="ORF">QBC42DRAFT_16563</name>
</gene>
<feature type="region of interest" description="Disordered" evidence="1">
    <location>
        <begin position="584"/>
        <end position="739"/>
    </location>
</feature>
<feature type="compositionally biased region" description="Polar residues" evidence="1">
    <location>
        <begin position="1027"/>
        <end position="1054"/>
    </location>
</feature>
<feature type="compositionally biased region" description="Low complexity" evidence="1">
    <location>
        <begin position="887"/>
        <end position="966"/>
    </location>
</feature>
<feature type="region of interest" description="Disordered" evidence="1">
    <location>
        <begin position="164"/>
        <end position="193"/>
    </location>
</feature>
<reference evidence="2" key="1">
    <citation type="journal article" date="2023" name="Mol. Phylogenet. Evol.">
        <title>Genome-scale phylogeny and comparative genomics of the fungal order Sordariales.</title>
        <authorList>
            <person name="Hensen N."/>
            <person name="Bonometti L."/>
            <person name="Westerberg I."/>
            <person name="Brannstrom I.O."/>
            <person name="Guillou S."/>
            <person name="Cros-Aarteil S."/>
            <person name="Calhoun S."/>
            <person name="Haridas S."/>
            <person name="Kuo A."/>
            <person name="Mondo S."/>
            <person name="Pangilinan J."/>
            <person name="Riley R."/>
            <person name="LaButti K."/>
            <person name="Andreopoulos B."/>
            <person name="Lipzen A."/>
            <person name="Chen C."/>
            <person name="Yan M."/>
            <person name="Daum C."/>
            <person name="Ng V."/>
            <person name="Clum A."/>
            <person name="Steindorff A."/>
            <person name="Ohm R.A."/>
            <person name="Martin F."/>
            <person name="Silar P."/>
            <person name="Natvig D.O."/>
            <person name="Lalanne C."/>
            <person name="Gautier V."/>
            <person name="Ament-Velasquez S.L."/>
            <person name="Kruys A."/>
            <person name="Hutchinson M.I."/>
            <person name="Powell A.J."/>
            <person name="Barry K."/>
            <person name="Miller A.N."/>
            <person name="Grigoriev I.V."/>
            <person name="Debuchy R."/>
            <person name="Gladieux P."/>
            <person name="Hiltunen Thoren M."/>
            <person name="Johannesson H."/>
        </authorList>
    </citation>
    <scope>NUCLEOTIDE SEQUENCE</scope>
    <source>
        <strain evidence="2">PSN324</strain>
    </source>
</reference>
<sequence length="1137" mass="119818">MANNTIAAQLQNTYTNTYKVNPNPVPDVGAMSSAQASESQSTTAASADAPAPPPAAAGFAVLTTADSSISDASNPHRDGRIRNPVPSKLKGKTDGSKGNFSVMHMDVTGRTEATERDAEAKRTSESTELAAKRAFENGYVSHRRSRFVQVPDDTTPMPIPKPFVPAAVPTRTPTASTSTPAQPIRHTPLSAQETKSEQARLLTLLRSLHPVLVVDQICKALAFFGGIPGAPPPADGIFPPSAESNGSGSLFVGWIAEIFPKLGGNAVGGHERTVTPAQQTRDISVAEASAPASASATVVAAPTAAPAILGRRKRGRPKGSKGTKPRVDKGIKKGSASRNGLTYAHHPDGTAVDESWVDVDDDGIEAPDDVDANVLLLAQANTPQQQHEGQRVSQTSGAPPRTALPGVPVGPPAVVELTASARKRGRPKGSKNRPRDSAADSLNTPGRTSEGTSKISQQPHTYSQIPQMPQASSQSSQPHQASPTPQPSTGLLQRQSFTAVNNATSGSPAAAKKSKKATGNKQRSQGQPSSTTLGSGTGNGVVTSDSPTVAPAQSLTTSTTSGYHYPASSLQATEVLPVSQGQALALPTPPTASPALSNVPNTNAGQKRKRKQGRDSTALQHPTLDGATRINASPQMNSLPLPTPPTNTAGPSVAATSAPSAHSAKRQRKGKPTQLSNNQTHDNTAGTSLRDSNGASPDVSGSATAMNALQRSQPAQASMPVATEPPMTSMSSIHSPQQNHFEVQSPTMENYEAQLQAQLEQQAELEPQAVAHYSRMDSTQTMANRLHQQQQQQPQRHSQPQFQQRQQQSSQSSQQGQQQSQQQTQQTSASHSKSPSLQSQPAKSQATTPLLSAQQQTRTSQNQYSQYRTSSNTQYNQPQNSQQTYASSRTQQPQQHNQNSQTSSSQQYSTTMAQPQPQQYSTTQQSYGANQQQYPNGQQQQTSQQRFQQQLATSSASTTSYSTHQSPQFSTSTSNTYNGSADGTYRSPATSSLATSSYNNQRSQTGTPTTTASFRANSGHSLAHHSPSYSSGTPSVQPQQRSASTGHTSTQSLHGMSGAIPTFTGNTGTADWNLFDATQLDTSGQQAAMGLSNSSYGLGVTNVRTQNNAGSGFTANLANFDTSGLGGGERFYNAGRR</sequence>
<feature type="compositionally biased region" description="Polar residues" evidence="1">
    <location>
        <begin position="382"/>
        <end position="397"/>
    </location>
</feature>
<feature type="compositionally biased region" description="Basic residues" evidence="1">
    <location>
        <begin position="421"/>
        <end position="432"/>
    </location>
</feature>
<dbReference type="EMBL" id="MU865053">
    <property type="protein sequence ID" value="KAK4458900.1"/>
    <property type="molecule type" value="Genomic_DNA"/>
</dbReference>
<feature type="compositionally biased region" description="Polar residues" evidence="1">
    <location>
        <begin position="967"/>
        <end position="1020"/>
    </location>
</feature>
<organism evidence="2 3">
    <name type="scientific">Cladorrhinum samala</name>
    <dbReference type="NCBI Taxonomy" id="585594"/>
    <lineage>
        <taxon>Eukaryota</taxon>
        <taxon>Fungi</taxon>
        <taxon>Dikarya</taxon>
        <taxon>Ascomycota</taxon>
        <taxon>Pezizomycotina</taxon>
        <taxon>Sordariomycetes</taxon>
        <taxon>Sordariomycetidae</taxon>
        <taxon>Sordariales</taxon>
        <taxon>Podosporaceae</taxon>
        <taxon>Cladorrhinum</taxon>
    </lineage>
</organism>
<evidence type="ECO:0000256" key="1">
    <source>
        <dbReference type="SAM" id="MobiDB-lite"/>
    </source>
</evidence>
<evidence type="ECO:0000313" key="3">
    <source>
        <dbReference type="Proteomes" id="UP001321749"/>
    </source>
</evidence>
<feature type="compositionally biased region" description="Polar residues" evidence="1">
    <location>
        <begin position="440"/>
        <end position="462"/>
    </location>
</feature>
<feature type="compositionally biased region" description="Polar residues" evidence="1">
    <location>
        <begin position="647"/>
        <end position="660"/>
    </location>
</feature>